<dbReference type="Gene3D" id="3.40.190.10">
    <property type="entry name" value="Periplasmic binding protein-like II"/>
    <property type="match status" value="2"/>
</dbReference>
<evidence type="ECO:0000313" key="5">
    <source>
        <dbReference type="EMBL" id="RCH42149.1"/>
    </source>
</evidence>
<evidence type="ECO:0000256" key="2">
    <source>
        <dbReference type="ARBA" id="ARBA00022448"/>
    </source>
</evidence>
<keyword evidence="3 4" id="KW-0732">Signal</keyword>
<feature type="signal peptide" evidence="4">
    <location>
        <begin position="1"/>
        <end position="29"/>
    </location>
</feature>
<comment type="caution">
    <text evidence="5">The sequence shown here is derived from an EMBL/GenBank/DDBJ whole genome shotgun (WGS) entry which is preliminary data.</text>
</comment>
<dbReference type="InterPro" id="IPR050490">
    <property type="entry name" value="Bact_solute-bd_prot1"/>
</dbReference>
<name>A0A367FWY3_9FIRM</name>
<proteinExistence type="inferred from homology"/>
<dbReference type="PANTHER" id="PTHR43649:SF34">
    <property type="entry name" value="ABC TRANSPORTER PERIPLASMIC-BINDING PROTEIN YCJN-RELATED"/>
    <property type="match status" value="1"/>
</dbReference>
<dbReference type="PANTHER" id="PTHR43649">
    <property type="entry name" value="ARABINOSE-BINDING PROTEIN-RELATED"/>
    <property type="match status" value="1"/>
</dbReference>
<dbReference type="RefSeq" id="WP_021652944.1">
    <property type="nucleotide sequence ID" value="NZ_PSQG01000026.1"/>
</dbReference>
<dbReference type="SUPFAM" id="SSF53850">
    <property type="entry name" value="Periplasmic binding protein-like II"/>
    <property type="match status" value="1"/>
</dbReference>
<gene>
    <name evidence="5" type="ORF">C4886_15155</name>
</gene>
<organism evidence="5 6">
    <name type="scientific">Blautia obeum</name>
    <dbReference type="NCBI Taxonomy" id="40520"/>
    <lineage>
        <taxon>Bacteria</taxon>
        <taxon>Bacillati</taxon>
        <taxon>Bacillota</taxon>
        <taxon>Clostridia</taxon>
        <taxon>Lachnospirales</taxon>
        <taxon>Lachnospiraceae</taxon>
        <taxon>Blautia</taxon>
    </lineage>
</organism>
<evidence type="ECO:0000256" key="4">
    <source>
        <dbReference type="SAM" id="SignalP"/>
    </source>
</evidence>
<reference evidence="5 6" key="1">
    <citation type="submission" date="2018-02" db="EMBL/GenBank/DDBJ databases">
        <title>Complete genome sequencing of Faecalibacterium prausnitzii strains isolated from the human gut.</title>
        <authorList>
            <person name="Fitzgerald B.C."/>
            <person name="Shkoporov A.N."/>
            <person name="Ross P.R."/>
            <person name="Hill C."/>
        </authorList>
    </citation>
    <scope>NUCLEOTIDE SEQUENCE [LARGE SCALE GENOMIC DNA]</scope>
    <source>
        <strain evidence="5 6">APC942/31-1</strain>
    </source>
</reference>
<protein>
    <submittedName>
        <fullName evidence="5">Carbohydrate ABC transporter substrate-binding protein</fullName>
    </submittedName>
</protein>
<feature type="chain" id="PRO_5016892167" evidence="4">
    <location>
        <begin position="30"/>
        <end position="420"/>
    </location>
</feature>
<dbReference type="Proteomes" id="UP000253208">
    <property type="component" value="Unassembled WGS sequence"/>
</dbReference>
<keyword evidence="2" id="KW-0813">Transport</keyword>
<evidence type="ECO:0000313" key="6">
    <source>
        <dbReference type="Proteomes" id="UP000253208"/>
    </source>
</evidence>
<dbReference type="Pfam" id="PF13416">
    <property type="entry name" value="SBP_bac_8"/>
    <property type="match status" value="1"/>
</dbReference>
<accession>A0A367FWY3</accession>
<evidence type="ECO:0000256" key="1">
    <source>
        <dbReference type="ARBA" id="ARBA00008520"/>
    </source>
</evidence>
<dbReference type="AlphaFoldDB" id="A0A367FWY3"/>
<evidence type="ECO:0000256" key="3">
    <source>
        <dbReference type="ARBA" id="ARBA00022729"/>
    </source>
</evidence>
<sequence length="420" mass="46447">MKTKKVMATVLSAVTALSMAGGMATTVKADDVTEITFPTSWVGVSVNTEWFQDRLEAFNEEYGDSIKVNVEEIAGDQNYVDKLKVLYSSNSLPDTFSTGGYNLIDSMKDQLVDLTDYVDDDWKKLATDACWDVNSRDGKIYGIPYTRQVIGYFYNKDLFAQAGIEKPAKTWDEFFEQCDKLLDAGITPLSMDTADSGWVTSLMLGAMIGESDEGEQFMNTMLPTDYNTKEFIDAATRIQTMFQKYTTPDAVGGKYENAASNFFMGQTAIIANGPWMISDFYDTSMVEDGFADKVGTAMYPGDVMYNSGKIGFNVASKDEKTLDATLTFVKFLTNEESQLKMLEITGDIPAMEGLTSDNVKPLVNEVIANGDKAAHSINDFQSLWYANVVDEISIQYPLLAQGEITPEEFAQALTDAAQKN</sequence>
<comment type="similarity">
    <text evidence="1">Belongs to the bacterial solute-binding protein 1 family.</text>
</comment>
<dbReference type="EMBL" id="PSQG01000026">
    <property type="protein sequence ID" value="RCH42149.1"/>
    <property type="molecule type" value="Genomic_DNA"/>
</dbReference>
<dbReference type="InterPro" id="IPR006059">
    <property type="entry name" value="SBP"/>
</dbReference>